<organism evidence="2 3">
    <name type="scientific">Coprococcus intestinihominis</name>
    <dbReference type="NCBI Taxonomy" id="3133154"/>
    <lineage>
        <taxon>Bacteria</taxon>
        <taxon>Bacillati</taxon>
        <taxon>Bacillota</taxon>
        <taxon>Clostridia</taxon>
        <taxon>Lachnospirales</taxon>
        <taxon>Lachnospiraceae</taxon>
        <taxon>Coprococcus</taxon>
    </lineage>
</organism>
<evidence type="ECO:0000313" key="3">
    <source>
        <dbReference type="Proteomes" id="UP001469749"/>
    </source>
</evidence>
<dbReference type="Gene3D" id="3.40.50.300">
    <property type="entry name" value="P-loop containing nucleotide triphosphate hydrolases"/>
    <property type="match status" value="1"/>
</dbReference>
<dbReference type="PANTHER" id="PTHR32039">
    <property type="entry name" value="MAGNESIUM-CHELATASE SUBUNIT CHLI"/>
    <property type="match status" value="1"/>
</dbReference>
<evidence type="ECO:0000313" key="2">
    <source>
        <dbReference type="EMBL" id="MEQ2363508.1"/>
    </source>
</evidence>
<protein>
    <recommendedName>
        <fullName evidence="1">Mg chelatase-related protein C-terminal domain-containing protein</fullName>
    </recommendedName>
</protein>
<keyword evidence="3" id="KW-1185">Reference proteome</keyword>
<reference evidence="2 3" key="1">
    <citation type="submission" date="2024-03" db="EMBL/GenBank/DDBJ databases">
        <title>Human intestinal bacterial collection.</title>
        <authorList>
            <person name="Pauvert C."/>
            <person name="Hitch T.C.A."/>
            <person name="Clavel T."/>
        </authorList>
    </citation>
    <scope>NUCLEOTIDE SEQUENCE [LARGE SCALE GENOMIC DNA]</scope>
    <source>
        <strain evidence="2 3">CLA-AA-H190</strain>
    </source>
</reference>
<comment type="caution">
    <text evidence="2">The sequence shown here is derived from an EMBL/GenBank/DDBJ whole genome shotgun (WGS) entry which is preliminary data.</text>
</comment>
<dbReference type="InterPro" id="IPR027417">
    <property type="entry name" value="P-loop_NTPase"/>
</dbReference>
<accession>A0ABV1B0R3</accession>
<evidence type="ECO:0000259" key="1">
    <source>
        <dbReference type="Pfam" id="PF13335"/>
    </source>
</evidence>
<gene>
    <name evidence="2" type="ORF">WMO25_00165</name>
</gene>
<proteinExistence type="predicted"/>
<dbReference type="PANTHER" id="PTHR32039:SF7">
    <property type="entry name" value="COMPETENCE PROTEIN COMM"/>
    <property type="match status" value="1"/>
</dbReference>
<dbReference type="Proteomes" id="UP001469749">
    <property type="component" value="Unassembled WGS sequence"/>
</dbReference>
<dbReference type="EMBL" id="JBBMEK010000001">
    <property type="protein sequence ID" value="MEQ2363508.1"/>
    <property type="molecule type" value="Genomic_DNA"/>
</dbReference>
<dbReference type="InterPro" id="IPR045006">
    <property type="entry name" value="CHLI-like"/>
</dbReference>
<sequence length="135" mass="15670">MDRIDLNIEVLPARIESLQEAASDEERSAQILKRVEQAWAMQDARYSGTVYRYNSQLHDRDVERYCALEAEERMLMKNIYEQYDLSARTYHKILKVARTIADLSGHLRITTDDISEAVFYKCLDGRYWGSGNGKG</sequence>
<dbReference type="InterPro" id="IPR025158">
    <property type="entry name" value="Mg_chelat-rel_C"/>
</dbReference>
<name>A0ABV1B0R3_9FIRM</name>
<feature type="domain" description="Mg chelatase-related protein C-terminal" evidence="1">
    <location>
        <begin position="26"/>
        <end position="121"/>
    </location>
</feature>
<dbReference type="Pfam" id="PF13335">
    <property type="entry name" value="Mg_chelatase_C"/>
    <property type="match status" value="1"/>
</dbReference>
<dbReference type="RefSeq" id="WP_349083220.1">
    <property type="nucleotide sequence ID" value="NZ_JBBMEK010000001.1"/>
</dbReference>